<keyword evidence="5" id="KW-1185">Reference proteome</keyword>
<dbReference type="InterPro" id="IPR049449">
    <property type="entry name" value="TesB_ACOT8-like_N"/>
</dbReference>
<dbReference type="Proteomes" id="UP000540506">
    <property type="component" value="Unassembled WGS sequence"/>
</dbReference>
<evidence type="ECO:0008006" key="6">
    <source>
        <dbReference type="Google" id="ProtNLM"/>
    </source>
</evidence>
<dbReference type="InterPro" id="IPR029069">
    <property type="entry name" value="HotDog_dom_sf"/>
</dbReference>
<name>A0A7W7R9K1_KITKI</name>
<feature type="domain" description="Acyl-CoA thioesterase-like N-terminal HotDog" evidence="2">
    <location>
        <begin position="28"/>
        <end position="110"/>
    </location>
</feature>
<feature type="compositionally biased region" description="Pro residues" evidence="1">
    <location>
        <begin position="124"/>
        <end position="136"/>
    </location>
</feature>
<proteinExistence type="predicted"/>
<dbReference type="SUPFAM" id="SSF54637">
    <property type="entry name" value="Thioesterase/thiol ester dehydrase-isomerase"/>
    <property type="match status" value="1"/>
</dbReference>
<feature type="region of interest" description="Disordered" evidence="1">
    <location>
        <begin position="115"/>
        <end position="136"/>
    </location>
</feature>
<gene>
    <name evidence="4" type="ORF">FHR34_006289</name>
</gene>
<dbReference type="Pfam" id="PF20789">
    <property type="entry name" value="4HBT_3C"/>
    <property type="match status" value="1"/>
</dbReference>
<dbReference type="RefSeq" id="WP_184941436.1">
    <property type="nucleotide sequence ID" value="NZ_JACHJV010000001.1"/>
</dbReference>
<evidence type="ECO:0000313" key="4">
    <source>
        <dbReference type="EMBL" id="MBB4927296.1"/>
    </source>
</evidence>
<evidence type="ECO:0000256" key="1">
    <source>
        <dbReference type="SAM" id="MobiDB-lite"/>
    </source>
</evidence>
<dbReference type="EMBL" id="JACHJV010000001">
    <property type="protein sequence ID" value="MBB4927296.1"/>
    <property type="molecule type" value="Genomic_DNA"/>
</dbReference>
<sequence>MASGSPQSPESFYLDLGEGRFESTKYTAGPWSPKAQHAGPPSALLGRALERHQARDGFRIARMTLEIPRPVPVAELTVAVRTVRAGARTELLEGELTADGQVVMLARAWRLAASPQDTPELRPEPTPPPLPAPQPPHGLRGGHLDGYVSAMEWRFPPDTGFDQPGPGTAWARQRIPLVAGSADTPLTRALTLADSNWAVAFELDHVRQLVINTDVTLALHRDPVGEWLCLSAATTASPFGSGLALGRLDDTQGACGQVLQTLFVAER</sequence>
<dbReference type="Gene3D" id="2.40.160.210">
    <property type="entry name" value="Acyl-CoA thioesterase, double hotdog domain"/>
    <property type="match status" value="1"/>
</dbReference>
<feature type="domain" description="Acyl-CoA thioesterase-like C-terminal" evidence="3">
    <location>
        <begin position="131"/>
        <end position="264"/>
    </location>
</feature>
<dbReference type="InterPro" id="IPR049450">
    <property type="entry name" value="ACOT8-like_C"/>
</dbReference>
<accession>A0A7W7R9K1</accession>
<reference evidence="4 5" key="1">
    <citation type="submission" date="2020-08" db="EMBL/GenBank/DDBJ databases">
        <title>Sequencing the genomes of 1000 actinobacteria strains.</title>
        <authorList>
            <person name="Klenk H.-P."/>
        </authorList>
    </citation>
    <scope>NUCLEOTIDE SEQUENCE [LARGE SCALE GENOMIC DNA]</scope>
    <source>
        <strain evidence="4 5">DSM 41654</strain>
    </source>
</reference>
<evidence type="ECO:0000259" key="3">
    <source>
        <dbReference type="Pfam" id="PF20789"/>
    </source>
</evidence>
<protein>
    <recommendedName>
        <fullName evidence="6">TesB-like acyl-CoA thioesterase 5</fullName>
    </recommendedName>
</protein>
<dbReference type="InterPro" id="IPR042171">
    <property type="entry name" value="Acyl-CoA_hotdog"/>
</dbReference>
<organism evidence="4 5">
    <name type="scientific">Kitasatospora kifunensis</name>
    <name type="common">Streptomyces kifunensis</name>
    <dbReference type="NCBI Taxonomy" id="58351"/>
    <lineage>
        <taxon>Bacteria</taxon>
        <taxon>Bacillati</taxon>
        <taxon>Actinomycetota</taxon>
        <taxon>Actinomycetes</taxon>
        <taxon>Kitasatosporales</taxon>
        <taxon>Streptomycetaceae</taxon>
        <taxon>Kitasatospora</taxon>
    </lineage>
</organism>
<evidence type="ECO:0000259" key="2">
    <source>
        <dbReference type="Pfam" id="PF13622"/>
    </source>
</evidence>
<dbReference type="AlphaFoldDB" id="A0A7W7R9K1"/>
<evidence type="ECO:0000313" key="5">
    <source>
        <dbReference type="Proteomes" id="UP000540506"/>
    </source>
</evidence>
<dbReference type="Pfam" id="PF13622">
    <property type="entry name" value="4HBT_3"/>
    <property type="match status" value="1"/>
</dbReference>
<comment type="caution">
    <text evidence="4">The sequence shown here is derived from an EMBL/GenBank/DDBJ whole genome shotgun (WGS) entry which is preliminary data.</text>
</comment>